<dbReference type="SFLD" id="SFLDG00180">
    <property type="entry name" value="muconate_cycloisomerase"/>
    <property type="match status" value="1"/>
</dbReference>
<accession>G8R8H2</accession>
<evidence type="ECO:0000256" key="1">
    <source>
        <dbReference type="ARBA" id="ARBA00022723"/>
    </source>
</evidence>
<dbReference type="InterPro" id="IPR018110">
    <property type="entry name" value="Mandel_Rmase/mucon_lact_enz_CS"/>
</dbReference>
<organism evidence="3 4">
    <name type="scientific">Owenweeksia hongkongensis (strain DSM 17368 / CIP 108786 / JCM 12287 / NRRL B-23963 / UST20020801)</name>
    <dbReference type="NCBI Taxonomy" id="926562"/>
    <lineage>
        <taxon>Bacteria</taxon>
        <taxon>Pseudomonadati</taxon>
        <taxon>Bacteroidota</taxon>
        <taxon>Flavobacteriia</taxon>
        <taxon>Flavobacteriales</taxon>
        <taxon>Owenweeksiaceae</taxon>
        <taxon>Owenweeksia</taxon>
    </lineage>
</organism>
<proteinExistence type="predicted"/>
<dbReference type="InterPro" id="IPR029065">
    <property type="entry name" value="Enolase_C-like"/>
</dbReference>
<dbReference type="STRING" id="926562.Oweho_0333"/>
<dbReference type="eggNOG" id="COG4948">
    <property type="taxonomic scope" value="Bacteria"/>
</dbReference>
<evidence type="ECO:0000259" key="2">
    <source>
        <dbReference type="SMART" id="SM00922"/>
    </source>
</evidence>
<keyword evidence="1" id="KW-0479">Metal-binding</keyword>
<dbReference type="SUPFAM" id="SSF51604">
    <property type="entry name" value="Enolase C-terminal domain-like"/>
    <property type="match status" value="1"/>
</dbReference>
<dbReference type="Gene3D" id="3.20.20.120">
    <property type="entry name" value="Enolase-like C-terminal domain"/>
    <property type="match status" value="1"/>
</dbReference>
<dbReference type="RefSeq" id="WP_014200715.1">
    <property type="nucleotide sequence ID" value="NC_016599.1"/>
</dbReference>
<protein>
    <submittedName>
        <fullName evidence="3">Enolase superfamily enzyme related to L-alanine-DL-glutamate epimerase</fullName>
    </submittedName>
</protein>
<evidence type="ECO:0000313" key="4">
    <source>
        <dbReference type="Proteomes" id="UP000005631"/>
    </source>
</evidence>
<dbReference type="SUPFAM" id="SSF54826">
    <property type="entry name" value="Enolase N-terminal domain-like"/>
    <property type="match status" value="1"/>
</dbReference>
<dbReference type="SMART" id="SM00922">
    <property type="entry name" value="MR_MLE"/>
    <property type="match status" value="1"/>
</dbReference>
<dbReference type="HOGENOM" id="CLU_030273_0_0_10"/>
<dbReference type="CDD" id="cd03320">
    <property type="entry name" value="OSBS"/>
    <property type="match status" value="1"/>
</dbReference>
<dbReference type="Proteomes" id="UP000005631">
    <property type="component" value="Chromosome"/>
</dbReference>
<dbReference type="KEGG" id="oho:Oweho_0333"/>
<keyword evidence="4" id="KW-1185">Reference proteome</keyword>
<dbReference type="InterPro" id="IPR029017">
    <property type="entry name" value="Enolase-like_N"/>
</dbReference>
<dbReference type="InterPro" id="IPR013342">
    <property type="entry name" value="Mandelate_racemase_C"/>
</dbReference>
<dbReference type="InterPro" id="IPR036849">
    <property type="entry name" value="Enolase-like_C_sf"/>
</dbReference>
<dbReference type="PATRIC" id="fig|926562.3.peg.340"/>
<dbReference type="EMBL" id="CP003156">
    <property type="protein sequence ID" value="AEV31354.1"/>
    <property type="molecule type" value="Genomic_DNA"/>
</dbReference>
<name>G8R8H2_OWEHD</name>
<dbReference type="Pfam" id="PF13378">
    <property type="entry name" value="MR_MLE_C"/>
    <property type="match status" value="1"/>
</dbReference>
<evidence type="ECO:0000313" key="3">
    <source>
        <dbReference type="EMBL" id="AEV31354.1"/>
    </source>
</evidence>
<dbReference type="PANTHER" id="PTHR48073:SF2">
    <property type="entry name" value="O-SUCCINYLBENZOATE SYNTHASE"/>
    <property type="match status" value="1"/>
</dbReference>
<reference evidence="3 4" key="1">
    <citation type="journal article" date="2012" name="Stand. Genomic Sci.">
        <title>Genome sequence of the orange-pigmented seawater bacterium Owenweeksia hongkongensis type strain (UST20020801(T)).</title>
        <authorList>
            <person name="Riedel T."/>
            <person name="Held B."/>
            <person name="Nolan M."/>
            <person name="Lucas S."/>
            <person name="Lapidus A."/>
            <person name="Tice H."/>
            <person name="Del Rio T.G."/>
            <person name="Cheng J.F."/>
            <person name="Han C."/>
            <person name="Tapia R."/>
            <person name="Goodwin L.A."/>
            <person name="Pitluck S."/>
            <person name="Liolios K."/>
            <person name="Mavromatis K."/>
            <person name="Pagani I."/>
            <person name="Ivanova N."/>
            <person name="Mikhailova N."/>
            <person name="Pati A."/>
            <person name="Chen A."/>
            <person name="Palaniappan K."/>
            <person name="Rohde M."/>
            <person name="Tindall B.J."/>
            <person name="Detter J.C."/>
            <person name="Goker M."/>
            <person name="Woyke T."/>
            <person name="Bristow J."/>
            <person name="Eisen J.A."/>
            <person name="Markowitz V."/>
            <person name="Hugenholtz P."/>
            <person name="Klenk H.P."/>
            <person name="Kyrpides N.C."/>
        </authorList>
    </citation>
    <scope>NUCLEOTIDE SEQUENCE</scope>
    <source>
        <strain evidence="4">DSM 17368 / JCM 12287 / NRRL B-23963</strain>
    </source>
</reference>
<gene>
    <name evidence="3" type="ordered locus">Oweho_0333</name>
</gene>
<dbReference type="SFLD" id="SFLDS00001">
    <property type="entry name" value="Enolase"/>
    <property type="match status" value="1"/>
</dbReference>
<dbReference type="GO" id="GO:0009063">
    <property type="term" value="P:amino acid catabolic process"/>
    <property type="evidence" value="ECO:0007669"/>
    <property type="project" value="InterPro"/>
</dbReference>
<dbReference type="AlphaFoldDB" id="G8R8H2"/>
<dbReference type="GO" id="GO:0016854">
    <property type="term" value="F:racemase and epimerase activity"/>
    <property type="evidence" value="ECO:0007669"/>
    <property type="project" value="UniProtKB-ARBA"/>
</dbReference>
<sequence>MKATWKKYTLNFKQASGTSRGILRTKDSYFIFLEKDGKQGIGECGILKGLSADDRPDYEPKLNWLMENIHLAEAELYAEVIEYPSIQAGLEMALLDLKSENHILFPSDFTQGKAMQPINGLIWMGDVDFMKEQVAQKLKDGFAVLKMKIGAINFEDELAILKSIRSEFGADELELRVDANGAFFPSEAMDVLNRLADLKIHSIEQPIKKGQWQELAALCEVPPIAIALDEELIGVFTQAKKRELLRTIRPQHIILKPSFVGGFRGSEEWIALAKEMYMGWWATSALESNIGLSAIAQWNFTQENKVPSGLGTGSLYTNNFESPLYVKGGGIGYNPEQSWDISALAK</sequence>
<dbReference type="PANTHER" id="PTHR48073">
    <property type="entry name" value="O-SUCCINYLBENZOATE SYNTHASE-RELATED"/>
    <property type="match status" value="1"/>
</dbReference>
<dbReference type="Gene3D" id="3.30.390.10">
    <property type="entry name" value="Enolase-like, N-terminal domain"/>
    <property type="match status" value="1"/>
</dbReference>
<dbReference type="PROSITE" id="PS00909">
    <property type="entry name" value="MR_MLE_2"/>
    <property type="match status" value="1"/>
</dbReference>
<dbReference type="OrthoDB" id="9766759at2"/>
<dbReference type="GO" id="GO:0046872">
    <property type="term" value="F:metal ion binding"/>
    <property type="evidence" value="ECO:0007669"/>
    <property type="project" value="UniProtKB-KW"/>
</dbReference>
<dbReference type="SFLD" id="SFLDF00009">
    <property type="entry name" value="o-succinylbenzoate_synthase"/>
    <property type="match status" value="1"/>
</dbReference>
<feature type="domain" description="Mandelate racemase/muconate lactonizing enzyme C-terminal" evidence="2">
    <location>
        <begin position="127"/>
        <end position="222"/>
    </location>
</feature>